<reference evidence="2 3" key="1">
    <citation type="submission" date="2017-06" db="EMBL/GenBank/DDBJ databases">
        <title>Cultured bacterium strain Saccharothrix yanglingensis Hhs.015.</title>
        <authorList>
            <person name="Xia Y."/>
        </authorList>
    </citation>
    <scope>NUCLEOTIDE SEQUENCE [LARGE SCALE GENOMIC DNA]</scope>
    <source>
        <strain evidence="2 3">Hhs.015</strain>
    </source>
</reference>
<comment type="caution">
    <text evidence="2">The sequence shown here is derived from an EMBL/GenBank/DDBJ whole genome shotgun (WGS) entry which is preliminary data.</text>
</comment>
<dbReference type="EMBL" id="NSDM01000008">
    <property type="protein sequence ID" value="MDQ2586157.1"/>
    <property type="molecule type" value="Genomic_DNA"/>
</dbReference>
<dbReference type="SUPFAM" id="SSF51726">
    <property type="entry name" value="UROD/MetE-like"/>
    <property type="match status" value="1"/>
</dbReference>
<gene>
    <name evidence="2" type="ORF">CKY47_19615</name>
</gene>
<dbReference type="RefSeq" id="WP_306747388.1">
    <property type="nucleotide sequence ID" value="NZ_NSDM01000008.1"/>
</dbReference>
<evidence type="ECO:0000313" key="3">
    <source>
        <dbReference type="Proteomes" id="UP001225605"/>
    </source>
</evidence>
<accession>A0ABU0X3G4</accession>
<dbReference type="CDD" id="cd03310">
    <property type="entry name" value="CIMS_like"/>
    <property type="match status" value="1"/>
</dbReference>
<evidence type="ECO:0000313" key="2">
    <source>
        <dbReference type="EMBL" id="MDQ2586157.1"/>
    </source>
</evidence>
<protein>
    <submittedName>
        <fullName evidence="2">Methionine synthase</fullName>
    </submittedName>
</protein>
<proteinExistence type="predicted"/>
<dbReference type="Pfam" id="PF01717">
    <property type="entry name" value="Meth_synt_2"/>
    <property type="match status" value="1"/>
</dbReference>
<dbReference type="InterPro" id="IPR038071">
    <property type="entry name" value="UROD/MetE-like_sf"/>
</dbReference>
<organism evidence="2 3">
    <name type="scientific">Saccharothrix yanglingensis</name>
    <dbReference type="NCBI Taxonomy" id="659496"/>
    <lineage>
        <taxon>Bacteria</taxon>
        <taxon>Bacillati</taxon>
        <taxon>Actinomycetota</taxon>
        <taxon>Actinomycetes</taxon>
        <taxon>Pseudonocardiales</taxon>
        <taxon>Pseudonocardiaceae</taxon>
        <taxon>Saccharothrix</taxon>
    </lineage>
</organism>
<sequence length="336" mass="35559">MDALPWTAGTATGLGSLPGTDPLEASRIVLGELPELPHLPELPTRGVGADVIGRTAGLLVDLPVEVVPSGYRVAAHPGRDHRRAVDLMRRDLDAFEEAADPAPPRLVKVQAAGPWTLTANVELVRGHRVLTDRGALREFTASLVEGLNRHVAEVARRTGATVLVQLDEPSLPAVLRGLLPTPSKLGTVAAVPEPDALALLQGVVEGVEADVVLHCCAPNPPIGLLRRTGAKAVSFDVTALQESLWDEVGEAWEEKTQLFLGVTPSTDPASPPTLKSLARPVLDLVDRLGFPRDVLGTHAVPTPTCGLSGASATWARRALSLTRDLGKAFVEPPETW</sequence>
<dbReference type="Proteomes" id="UP001225605">
    <property type="component" value="Unassembled WGS sequence"/>
</dbReference>
<keyword evidence="3" id="KW-1185">Reference proteome</keyword>
<evidence type="ECO:0000259" key="1">
    <source>
        <dbReference type="Pfam" id="PF01717"/>
    </source>
</evidence>
<dbReference type="InterPro" id="IPR002629">
    <property type="entry name" value="Met_Synth_C/arc"/>
</dbReference>
<dbReference type="Gene3D" id="3.20.20.210">
    <property type="match status" value="1"/>
</dbReference>
<feature type="domain" description="Cobalamin-independent methionine synthase MetE C-terminal/archaeal" evidence="1">
    <location>
        <begin position="10"/>
        <end position="325"/>
    </location>
</feature>
<name>A0ABU0X3G4_9PSEU</name>